<dbReference type="SMART" id="SM00028">
    <property type="entry name" value="TPR"/>
    <property type="match status" value="3"/>
</dbReference>
<feature type="compositionally biased region" description="Low complexity" evidence="4">
    <location>
        <begin position="505"/>
        <end position="521"/>
    </location>
</feature>
<evidence type="ECO:0000256" key="2">
    <source>
        <dbReference type="ARBA" id="ARBA00022803"/>
    </source>
</evidence>
<accession>A0ABY6IW99</accession>
<dbReference type="Proteomes" id="UP001162741">
    <property type="component" value="Chromosome"/>
</dbReference>
<dbReference type="InterPro" id="IPR019734">
    <property type="entry name" value="TPR_rpt"/>
</dbReference>
<feature type="region of interest" description="Disordered" evidence="4">
    <location>
        <begin position="485"/>
        <end position="523"/>
    </location>
</feature>
<organism evidence="5 6">
    <name type="scientific">Chitinophaga horti</name>
    <dbReference type="NCBI Taxonomy" id="2920382"/>
    <lineage>
        <taxon>Bacteria</taxon>
        <taxon>Pseudomonadati</taxon>
        <taxon>Bacteroidota</taxon>
        <taxon>Chitinophagia</taxon>
        <taxon>Chitinophagales</taxon>
        <taxon>Chitinophagaceae</taxon>
        <taxon>Chitinophaga</taxon>
    </lineage>
</organism>
<reference evidence="5" key="1">
    <citation type="submission" date="2022-10" db="EMBL/GenBank/DDBJ databases">
        <title>Chitinophaga sp. nov., isolated from soil.</title>
        <authorList>
            <person name="Jeon C.O."/>
        </authorList>
    </citation>
    <scope>NUCLEOTIDE SEQUENCE</scope>
    <source>
        <strain evidence="5">R8</strain>
    </source>
</reference>
<dbReference type="Gene3D" id="1.25.40.10">
    <property type="entry name" value="Tetratricopeptide repeat domain"/>
    <property type="match status" value="2"/>
</dbReference>
<gene>
    <name evidence="5" type="ORF">MKQ68_16320</name>
</gene>
<evidence type="ECO:0000256" key="4">
    <source>
        <dbReference type="SAM" id="MobiDB-lite"/>
    </source>
</evidence>
<name>A0ABY6IW99_9BACT</name>
<keyword evidence="2 3" id="KW-0802">TPR repeat</keyword>
<dbReference type="EMBL" id="CP107006">
    <property type="protein sequence ID" value="UYQ91655.1"/>
    <property type="molecule type" value="Genomic_DNA"/>
</dbReference>
<evidence type="ECO:0000313" key="6">
    <source>
        <dbReference type="Proteomes" id="UP001162741"/>
    </source>
</evidence>
<dbReference type="PANTHER" id="PTHR44943">
    <property type="entry name" value="CELLULOSE SYNTHASE OPERON PROTEIN C"/>
    <property type="match status" value="1"/>
</dbReference>
<evidence type="ECO:0000313" key="5">
    <source>
        <dbReference type="EMBL" id="UYQ91655.1"/>
    </source>
</evidence>
<protein>
    <recommendedName>
        <fullName evidence="7">Tetratricopeptide repeat protein</fullName>
    </recommendedName>
</protein>
<sequence>MNCCKSLFLRACIAGILLTGTGLQVVNAQNQSGKSSPKPDDRRTPSEKLAAKKFDFRRKVYQNLVTRYNYYYNAKLKLENTLKGIQQQQLENYNKLLPFYPYTIESLNLSENELDSVIQKGSLAVQLHDPRGKWIDDCYLLIGKAYFYKRDWENANSTFRYINTVFAPKPKKKKRDDGYETIVGKQQDDRMTIASKEKRKGFFGRFKHKLARNDAFMWQVKTYLEEGKYDEAQALLNVLEADPNFPTRLTPFMNEIKAYGLYKRERYAESIEPLRIAIEGSHDKQQKARMSYILGQLYMTQKRADSAMAYFRDVIRLKPEPMMDFHARLEIARANIAASGGTVEESIGALQRMLRKENFIPYRDVIYYNMGAIASGSNAEAAIDFWQKGLKVESTNLMQRTLTYKAIADLQYRQRNFLEARRWYDSTASIMGEGFADADEVNARKNVLGDIAAKISLIHKEDSLQRIAALSETERNALLEKTVRDIQRQERQKEQAEKNEEMRSNNANNLPFNPNLNRYNNGIMSPQEGSGDWYFYNPASKASGFAEFRRRWGNRKPTDNWRRSQTGVVPDMATQLPTAPDSSATPGELASAVIERTPADSLTADILRTALPLTPELLAQSRERQMDAWYELGKLYHDQLDNYPDAIASWDTLLMRYPQHPKRAEIAYSLYVWNNKINRADRGNPYKNIVLTEFPNTNFAGLIRSGGAINDASSETKKAVAALYGDAYTAFREGRYEEVKAKKQLADSLYGFSYLQPKFDLLMAMTTVKTGTDDEGKAAIQAVINKYPSDDVILGQATDIMNVLSRKQEIVGYLSNLQTTVNRDSTGKIDENITIRYPWQTPKPNLVDSAAIQKAAADSIAAAQLKNVPPPPPAKPVTPYKLTDEKSATSTPHFVVMSFKRVDKTLLDEALAQFARYNADKHAADKIEASSFVLTPTELMLIFRLFPGEEQAFKYYDEVRKEATTTIVPRIRPSEYSFFIISRENFILLNSTKDIEGYLKFFKESYYTE</sequence>
<dbReference type="RefSeq" id="WP_264280042.1">
    <property type="nucleotide sequence ID" value="NZ_CP107006.1"/>
</dbReference>
<dbReference type="SUPFAM" id="SSF48452">
    <property type="entry name" value="TPR-like"/>
    <property type="match status" value="2"/>
</dbReference>
<evidence type="ECO:0000256" key="3">
    <source>
        <dbReference type="PROSITE-ProRule" id="PRU00339"/>
    </source>
</evidence>
<evidence type="ECO:0000256" key="1">
    <source>
        <dbReference type="ARBA" id="ARBA00022737"/>
    </source>
</evidence>
<keyword evidence="1" id="KW-0677">Repeat</keyword>
<dbReference type="Pfam" id="PF13432">
    <property type="entry name" value="TPR_16"/>
    <property type="match status" value="1"/>
</dbReference>
<dbReference type="PANTHER" id="PTHR44943:SF8">
    <property type="entry name" value="TPR REPEAT-CONTAINING PROTEIN MJ0263"/>
    <property type="match status" value="1"/>
</dbReference>
<feature type="repeat" description="TPR" evidence="3">
    <location>
        <begin position="288"/>
        <end position="321"/>
    </location>
</feature>
<keyword evidence="6" id="KW-1185">Reference proteome</keyword>
<evidence type="ECO:0008006" key="7">
    <source>
        <dbReference type="Google" id="ProtNLM"/>
    </source>
</evidence>
<feature type="compositionally biased region" description="Basic and acidic residues" evidence="4">
    <location>
        <begin position="485"/>
        <end position="503"/>
    </location>
</feature>
<dbReference type="InterPro" id="IPR051685">
    <property type="entry name" value="Ycf3/AcsC/BcsC/TPR_MFPF"/>
</dbReference>
<dbReference type="InterPro" id="IPR011990">
    <property type="entry name" value="TPR-like_helical_dom_sf"/>
</dbReference>
<dbReference type="PROSITE" id="PS50005">
    <property type="entry name" value="TPR"/>
    <property type="match status" value="1"/>
</dbReference>
<proteinExistence type="predicted"/>